<dbReference type="EMBL" id="CM000143">
    <property type="protein sequence ID" value="EEE65783.1"/>
    <property type="molecule type" value="Genomic_DNA"/>
</dbReference>
<dbReference type="SUPFAM" id="SSF48371">
    <property type="entry name" value="ARM repeat"/>
    <property type="match status" value="1"/>
</dbReference>
<evidence type="ECO:0000256" key="1">
    <source>
        <dbReference type="ARBA" id="ARBA00008304"/>
    </source>
</evidence>
<dbReference type="InterPro" id="IPR044218">
    <property type="entry name" value="SWEETIE"/>
</dbReference>
<evidence type="ECO:0000313" key="3">
    <source>
        <dbReference type="EMBL" id="EEE65783.1"/>
    </source>
</evidence>
<reference evidence="3" key="2">
    <citation type="submission" date="2008-12" db="EMBL/GenBank/DDBJ databases">
        <title>Improved gene annotation of the rice (Oryza sativa) genomes.</title>
        <authorList>
            <person name="Wang J."/>
            <person name="Li R."/>
            <person name="Fan W."/>
            <person name="Huang Q."/>
            <person name="Zhang J."/>
            <person name="Zhou Y."/>
            <person name="Hu Y."/>
            <person name="Zi S."/>
            <person name="Li J."/>
            <person name="Ni P."/>
            <person name="Zheng H."/>
            <person name="Zhang Y."/>
            <person name="Zhao M."/>
            <person name="Hao Q."/>
            <person name="McDermott J."/>
            <person name="Samudrala R."/>
            <person name="Kristiansen K."/>
            <person name="Wong G.K.-S."/>
        </authorList>
    </citation>
    <scope>NUCLEOTIDE SEQUENCE</scope>
</reference>
<feature type="compositionally biased region" description="Polar residues" evidence="2">
    <location>
        <begin position="2027"/>
        <end position="2045"/>
    </location>
</feature>
<dbReference type="InterPro" id="IPR011989">
    <property type="entry name" value="ARM-like"/>
</dbReference>
<feature type="region of interest" description="Disordered" evidence="2">
    <location>
        <begin position="2191"/>
        <end position="2232"/>
    </location>
</feature>
<sequence length="2232" mass="243601">MAKRGGAAGEPIPLSRFGALVAQLESVVASARQKPPDALLCFDLLSELSSALDEAPKETIQLWQRKCEDALQSLLFLGARRPVRRLASSAMGRIIERGDAISVYSRASTLQGWLVDGKRTDPMAYAGVAQCLGEIYRLFGHKITAGLIETSNIVAKLMKYHEDFVRQDALLLLENALEGSGGGGSGAAYLEAFRIIMRGGVSDKSFIVRVAAARCLKAFANIGGPGLGMAEIDTSMSCCVKGLEDNVSAVRDSFAEALGSLLALAVNPDAQVKKGVKKQSTSGKKFDDGLQKHLILPFVRANGANAKKLRIGLALSWVFFLQMIHMKYGTPDSELQNYAVQVTEILQGNASPDPHALACVLYVLRVGVADQMTEPTQREFLVFLGRKLESSNYTALMRVATLRILSYLLRSLGEVPSEFKDILDNTVVAALSHSSAHVRVEAALTLRALAEVDPTCVGGLVSYGITTLHALTETLSFDKGKIMNLELDSLHGQASVLAALVAISPKLLLGYPARLPKSVLEVSKKMLNGFSRNPVAASAEREAGWLLLASLLASMPKEELEDQVFDVLLLWAGPFTGNPESYLRHVQDWASELRVLSVAIEALTAFIRSFVSPIMTNANGGILLNPVLAYLGGALSLISSLSSKKLPNVNSALNLFTTRTLMAYQSLSNPMVYKSEHQQMLQLCSSPFSDPSGWEESSCLKFLLDKRDNSLGPWIPGRDSFEDELRAFDGGVDGFLPCVWDVEMSNFPQPESVSKMLVNQMLLCYGSIFACQDNTVKIRLLNNLDQCLKSGKKQSWFMTVVTNSCVALLSGLKEFLTLRGAQSLSTDILSMVQSTFKGILLESEISTAQRRAACEGLGLLARIGNDAFTARMARSLLGELITPIDLSYTASVTLSLGCIHRAAGGMALCTLVTPTLWSLHALLLTIEAAGLSYVSQVQGTLFLAMEILLLEENGYVDLRQEIGHLINAIVAVIGPELAPGSTFFSRCKSVIAEISSSSETATLIESVRFAQQLVLFAPQAVPVHSHVQSLIPTLYSRQPSLRHLAVSTLRHLIERDPAAMINQNIEENLFSMLDEETDSEIAALVRSTIIRLLYTSCPLRPSRWLAVLRNMGHCHGGGTFHPAAGAEFSSLFSVSYTLAMVMGVMDCLAEVLATSIARNTSEGLSSSGHDPVDSNAENDIYYGADEDNMISSSKQEKTNWSANKFSQFPQRNKHLRYRTRVFAAECVSHVPVAVGTEPAHFDLLLARSAVAEGVHLSNDWLILKLQELVSLSYQISTGQFEGMQPIGVKLLCLIMDKFGMAVDPEFPGHILLEQFQAQLVSAVRTAISTASSPLLLEAGLELATKVMTSSVIGGDRVALNRLFLLICRPLNDIEDLFYPSFADWVVLKCYTYQFLRMKENIPDEHQQLAPLLANSSSLLGKYWIGALKDYSSISFGLHSRINHKPFLDGIQSFLVSSKAKEYLDEVWALILQATALDAAPLEFEMDDSEDTLGQTFISGHSMVKLNLTEFKFLWGLSVLVLCHTQPSMSNSAIKINLDRNNEKKIGGLVVCAGLDNPRPCDQMLLVLSSLTSQVFFSMNFLTVDTCQELLQALTYADCSSAPVVCLFSQIIRLCPDNFFEVEEFVFVALEFYSWYLATILQSRCGSSQECLSNSLISELSVATETMACRMKNEHWWKLMMLLVSTSYQSFQQVPSNLCLSNIISFLQNTLPIMKKYLQERAEPGDECANCEVALGALVSLVAYLCTQCSNRISMLDNKISDSYKLLAKILYFCLGEAIALAKLVDEIGYHGENCTSNELMSGSFRHCTQVVQASLCSTTIQVQMLGVHVLKVSAQRELAEGSQTATHSFMVLFVELLADVFSVIQTALKGCSSKDSVSVIDECLKLLFLFHSLAQSKKCPQEATMLLLDALLMVFYSSSATGSQELTEVNNISKKLFSHFIQIPSAAIHIKDIMLSAAPTKRQLLQDMIRASVTQGQTIVPGHISANSEQNAQGGFSQEPGLNATDADEEKNEKQVSDDDWDDDWDNFQSLPAHGTNNGADSATAASPLPEQGSVASPHDEQIPQVESKSQEFSCKDHEESPKHPKVHCTGSSAHVTKEETDDESQQIHGDQFVSRESKNYDLYLSNEIAGSAGEEENDTSGEIRRATGDALDENISSVDDSNLNNISDGTEDKSNKACDKVLVANEKSETVITDSGEKVSASSDEVKSDLYPENVDTKPESSGGEIAESGS</sequence>
<accession>B9FTH2</accession>
<protein>
    <submittedName>
        <fullName evidence="3">Uncharacterized protein</fullName>
    </submittedName>
</protein>
<dbReference type="GO" id="GO:0005975">
    <property type="term" value="P:carbohydrate metabolic process"/>
    <property type="evidence" value="ECO:0007669"/>
    <property type="project" value="InterPro"/>
</dbReference>
<feature type="compositionally biased region" description="Basic and acidic residues" evidence="2">
    <location>
        <begin position="2074"/>
        <end position="2083"/>
    </location>
</feature>
<dbReference type="Gene3D" id="1.25.10.10">
    <property type="entry name" value="Leucine-rich Repeat Variant"/>
    <property type="match status" value="1"/>
</dbReference>
<dbReference type="Proteomes" id="UP000007752">
    <property type="component" value="Chromosome 6"/>
</dbReference>
<feature type="compositionally biased region" description="Low complexity" evidence="2">
    <location>
        <begin position="2221"/>
        <end position="2232"/>
    </location>
</feature>
<reference evidence="3" key="1">
    <citation type="journal article" date="2005" name="PLoS Biol.">
        <title>The genomes of Oryza sativa: a history of duplications.</title>
        <authorList>
            <person name="Yu J."/>
            <person name="Wang J."/>
            <person name="Lin W."/>
            <person name="Li S."/>
            <person name="Li H."/>
            <person name="Zhou J."/>
            <person name="Ni P."/>
            <person name="Dong W."/>
            <person name="Hu S."/>
            <person name="Zeng C."/>
            <person name="Zhang J."/>
            <person name="Zhang Y."/>
            <person name="Li R."/>
            <person name="Xu Z."/>
            <person name="Li S."/>
            <person name="Li X."/>
            <person name="Zheng H."/>
            <person name="Cong L."/>
            <person name="Lin L."/>
            <person name="Yin J."/>
            <person name="Geng J."/>
            <person name="Li G."/>
            <person name="Shi J."/>
            <person name="Liu J."/>
            <person name="Lv H."/>
            <person name="Li J."/>
            <person name="Wang J."/>
            <person name="Deng Y."/>
            <person name="Ran L."/>
            <person name="Shi X."/>
            <person name="Wang X."/>
            <person name="Wu Q."/>
            <person name="Li C."/>
            <person name="Ren X."/>
            <person name="Wang J."/>
            <person name="Wang X."/>
            <person name="Li D."/>
            <person name="Liu D."/>
            <person name="Zhang X."/>
            <person name="Ji Z."/>
            <person name="Zhao W."/>
            <person name="Sun Y."/>
            <person name="Zhang Z."/>
            <person name="Bao J."/>
            <person name="Han Y."/>
            <person name="Dong L."/>
            <person name="Ji J."/>
            <person name="Chen P."/>
            <person name="Wu S."/>
            <person name="Liu J."/>
            <person name="Xiao Y."/>
            <person name="Bu D."/>
            <person name="Tan J."/>
            <person name="Yang L."/>
            <person name="Ye C."/>
            <person name="Zhang J."/>
            <person name="Xu J."/>
            <person name="Zhou Y."/>
            <person name="Yu Y."/>
            <person name="Zhang B."/>
            <person name="Zhuang S."/>
            <person name="Wei H."/>
            <person name="Liu B."/>
            <person name="Lei M."/>
            <person name="Yu H."/>
            <person name="Li Y."/>
            <person name="Xu H."/>
            <person name="Wei S."/>
            <person name="He X."/>
            <person name="Fang L."/>
            <person name="Zhang Z."/>
            <person name="Zhang Y."/>
            <person name="Huang X."/>
            <person name="Su Z."/>
            <person name="Tong W."/>
            <person name="Li J."/>
            <person name="Tong Z."/>
            <person name="Li S."/>
            <person name="Ye J."/>
            <person name="Wang L."/>
            <person name="Fang L."/>
            <person name="Lei T."/>
            <person name="Chen C."/>
            <person name="Chen H."/>
            <person name="Xu Z."/>
            <person name="Li H."/>
            <person name="Huang H."/>
            <person name="Zhang F."/>
            <person name="Xu H."/>
            <person name="Li N."/>
            <person name="Zhao C."/>
            <person name="Li S."/>
            <person name="Dong L."/>
            <person name="Huang Y."/>
            <person name="Li L."/>
            <person name="Xi Y."/>
            <person name="Qi Q."/>
            <person name="Li W."/>
            <person name="Zhang B."/>
            <person name="Hu W."/>
            <person name="Zhang Y."/>
            <person name="Tian X."/>
            <person name="Jiao Y."/>
            <person name="Liang X."/>
            <person name="Jin J."/>
            <person name="Gao L."/>
            <person name="Zheng W."/>
            <person name="Hao B."/>
            <person name="Liu S."/>
            <person name="Wang W."/>
            <person name="Yuan L."/>
            <person name="Cao M."/>
            <person name="McDermott J."/>
            <person name="Samudrala R."/>
            <person name="Wang J."/>
            <person name="Wong G.K."/>
            <person name="Yang H."/>
        </authorList>
    </citation>
    <scope>NUCLEOTIDE SEQUENCE [LARGE SCALE GENOMIC DNA]</scope>
</reference>
<dbReference type="PANTHER" id="PTHR46975:SF2">
    <property type="entry name" value="PROTEIN SWEETIE"/>
    <property type="match status" value="1"/>
</dbReference>
<name>B9FTH2_ORYSJ</name>
<proteinExistence type="inferred from homology"/>
<feature type="compositionally biased region" description="Polar residues" evidence="2">
    <location>
        <begin position="1987"/>
        <end position="1996"/>
    </location>
</feature>
<dbReference type="Pfam" id="PF20210">
    <property type="entry name" value="Laa1_Sip1_HTR5"/>
    <property type="match status" value="1"/>
</dbReference>
<comment type="similarity">
    <text evidence="1">Belongs to the HEATR5 family.</text>
</comment>
<dbReference type="PANTHER" id="PTHR46975">
    <property type="entry name" value="PROTEIN SWEETIE"/>
    <property type="match status" value="1"/>
</dbReference>
<dbReference type="InterPro" id="IPR016024">
    <property type="entry name" value="ARM-type_fold"/>
</dbReference>
<dbReference type="InterPro" id="IPR046837">
    <property type="entry name" value="Laa1/Sip1/HEATR5-like_HEAT"/>
</dbReference>
<gene>
    <name evidence="3" type="ORF">OsJ_21481</name>
</gene>
<organism evidence="3">
    <name type="scientific">Oryza sativa subsp. japonica</name>
    <name type="common">Rice</name>
    <dbReference type="NCBI Taxonomy" id="39947"/>
    <lineage>
        <taxon>Eukaryota</taxon>
        <taxon>Viridiplantae</taxon>
        <taxon>Streptophyta</taxon>
        <taxon>Embryophyta</taxon>
        <taxon>Tracheophyta</taxon>
        <taxon>Spermatophyta</taxon>
        <taxon>Magnoliopsida</taxon>
        <taxon>Liliopsida</taxon>
        <taxon>Poales</taxon>
        <taxon>Poaceae</taxon>
        <taxon>BOP clade</taxon>
        <taxon>Oryzoideae</taxon>
        <taxon>Oryzeae</taxon>
        <taxon>Oryzinae</taxon>
        <taxon>Oryza</taxon>
        <taxon>Oryza sativa</taxon>
    </lineage>
</organism>
<feature type="region of interest" description="Disordered" evidence="2">
    <location>
        <begin position="1987"/>
        <end position="2178"/>
    </location>
</feature>
<feature type="compositionally biased region" description="Basic and acidic residues" evidence="2">
    <location>
        <begin position="2205"/>
        <end position="2220"/>
    </location>
</feature>
<feature type="compositionally biased region" description="Polar residues" evidence="2">
    <location>
        <begin position="2155"/>
        <end position="2169"/>
    </location>
</feature>
<evidence type="ECO:0000256" key="2">
    <source>
        <dbReference type="SAM" id="MobiDB-lite"/>
    </source>
</evidence>